<accession>A0A1M4YS75</accession>
<evidence type="ECO:0000313" key="3">
    <source>
        <dbReference type="Proteomes" id="UP000184127"/>
    </source>
</evidence>
<keyword evidence="3" id="KW-1185">Reference proteome</keyword>
<dbReference type="SUPFAM" id="SSF53187">
    <property type="entry name" value="Zn-dependent exopeptidases"/>
    <property type="match status" value="1"/>
</dbReference>
<feature type="domain" description="MurNAc-LAA" evidence="1">
    <location>
        <begin position="179"/>
        <end position="279"/>
    </location>
</feature>
<dbReference type="EMBL" id="FQUR01000014">
    <property type="protein sequence ID" value="SHF08553.1"/>
    <property type="molecule type" value="Genomic_DNA"/>
</dbReference>
<sequence>MLNKLTNLKIDSTSSNESIKNLKSLIVFEFSLKVPTYHVEKQSTSLQIIFETTPLNMPEGKYNVLDGIISHVEIKAIEQQIVAEIAFDFQTDFEIEIIEGIPAKFKLYISRKPLSEILKEKKILINPGFKEKTTSPTGLLQHIPMMAIAKKLHFLLTTCGAQSRLSWEKSPQEEDLEKLEEGILIDIFTETSLKKESGFKVYYSDRSEKSLKLAKYINESMSRKLQLDNLGIYPKSYNYKENVIPIGVVPAMENIRLDDAHLRDLDYRNKVAQAIFNGLVKFYAE</sequence>
<evidence type="ECO:0000259" key="1">
    <source>
        <dbReference type="Pfam" id="PF01520"/>
    </source>
</evidence>
<name>A0A1M4YS75_9THEO</name>
<evidence type="ECO:0000313" key="2">
    <source>
        <dbReference type="EMBL" id="SHF08553.1"/>
    </source>
</evidence>
<dbReference type="InterPro" id="IPR002508">
    <property type="entry name" value="MurNAc-LAA_cat"/>
</dbReference>
<dbReference type="Gene3D" id="3.40.630.40">
    <property type="entry name" value="Zn-dependent exopeptidases"/>
    <property type="match status" value="1"/>
</dbReference>
<gene>
    <name evidence="2" type="ORF">SAMN02745195_01807</name>
</gene>
<protein>
    <submittedName>
        <fullName evidence="2">N-acetylmuramoyl-L-alanine amidase</fullName>
    </submittedName>
</protein>
<dbReference type="GO" id="GO:0009253">
    <property type="term" value="P:peptidoglycan catabolic process"/>
    <property type="evidence" value="ECO:0007669"/>
    <property type="project" value="InterPro"/>
</dbReference>
<dbReference type="GO" id="GO:0008745">
    <property type="term" value="F:N-acetylmuramoyl-L-alanine amidase activity"/>
    <property type="evidence" value="ECO:0007669"/>
    <property type="project" value="InterPro"/>
</dbReference>
<proteinExistence type="predicted"/>
<dbReference type="AlphaFoldDB" id="A0A1M4YS75"/>
<organism evidence="2 3">
    <name type="scientific">Thermoanaerobacter uzonensis DSM 18761</name>
    <dbReference type="NCBI Taxonomy" id="1123369"/>
    <lineage>
        <taxon>Bacteria</taxon>
        <taxon>Bacillati</taxon>
        <taxon>Bacillota</taxon>
        <taxon>Clostridia</taxon>
        <taxon>Thermoanaerobacterales</taxon>
        <taxon>Thermoanaerobacteraceae</taxon>
        <taxon>Thermoanaerobacter</taxon>
    </lineage>
</organism>
<dbReference type="Pfam" id="PF01520">
    <property type="entry name" value="Amidase_3"/>
    <property type="match status" value="1"/>
</dbReference>
<reference evidence="3" key="1">
    <citation type="submission" date="2016-11" db="EMBL/GenBank/DDBJ databases">
        <authorList>
            <person name="Varghese N."/>
            <person name="Submissions S."/>
        </authorList>
    </citation>
    <scope>NUCLEOTIDE SEQUENCE [LARGE SCALE GENOMIC DNA]</scope>
    <source>
        <strain evidence="3">DSM 18761</strain>
    </source>
</reference>
<dbReference type="RefSeq" id="WP_072969092.1">
    <property type="nucleotide sequence ID" value="NZ_FQUR01000014.1"/>
</dbReference>
<dbReference type="Proteomes" id="UP000184127">
    <property type="component" value="Unassembled WGS sequence"/>
</dbReference>